<evidence type="ECO:0000259" key="1">
    <source>
        <dbReference type="Pfam" id="PF00078"/>
    </source>
</evidence>
<gene>
    <name evidence="2" type="ORF">QYE76_006359</name>
</gene>
<organism evidence="2 3">
    <name type="scientific">Lolium multiflorum</name>
    <name type="common">Italian ryegrass</name>
    <name type="synonym">Lolium perenne subsp. multiflorum</name>
    <dbReference type="NCBI Taxonomy" id="4521"/>
    <lineage>
        <taxon>Eukaryota</taxon>
        <taxon>Viridiplantae</taxon>
        <taxon>Streptophyta</taxon>
        <taxon>Embryophyta</taxon>
        <taxon>Tracheophyta</taxon>
        <taxon>Spermatophyta</taxon>
        <taxon>Magnoliopsida</taxon>
        <taxon>Liliopsida</taxon>
        <taxon>Poales</taxon>
        <taxon>Poaceae</taxon>
        <taxon>BOP clade</taxon>
        <taxon>Pooideae</taxon>
        <taxon>Poodae</taxon>
        <taxon>Poeae</taxon>
        <taxon>Poeae Chloroplast Group 2 (Poeae type)</taxon>
        <taxon>Loliodinae</taxon>
        <taxon>Loliinae</taxon>
        <taxon>Lolium</taxon>
    </lineage>
</organism>
<evidence type="ECO:0000313" key="2">
    <source>
        <dbReference type="EMBL" id="KAK1632044.1"/>
    </source>
</evidence>
<evidence type="ECO:0000313" key="3">
    <source>
        <dbReference type="Proteomes" id="UP001231189"/>
    </source>
</evidence>
<keyword evidence="3" id="KW-1185">Reference proteome</keyword>
<dbReference type="InterPro" id="IPR000477">
    <property type="entry name" value="RT_dom"/>
</dbReference>
<dbReference type="Pfam" id="PF00078">
    <property type="entry name" value="RVT_1"/>
    <property type="match status" value="1"/>
</dbReference>
<reference evidence="2" key="1">
    <citation type="submission" date="2023-07" db="EMBL/GenBank/DDBJ databases">
        <title>A chromosome-level genome assembly of Lolium multiflorum.</title>
        <authorList>
            <person name="Chen Y."/>
            <person name="Copetti D."/>
            <person name="Kolliker R."/>
            <person name="Studer B."/>
        </authorList>
    </citation>
    <scope>NUCLEOTIDE SEQUENCE</scope>
    <source>
        <strain evidence="2">02402/16</strain>
        <tissue evidence="2">Leaf</tissue>
    </source>
</reference>
<dbReference type="AlphaFoldDB" id="A0AAD8W376"/>
<feature type="domain" description="Reverse transcriptase" evidence="1">
    <location>
        <begin position="59"/>
        <end position="142"/>
    </location>
</feature>
<sequence length="171" mass="18461">MENYSSSWEQQMMKMAVEMAAVSMEKPSGALPAGAGTETLSPDLGFAMAAARKGHHRDPLSPQLFVLAVDVLGRLVRRATHVGILQELHPRRRVPKISLYADDVVLFCHLTHADTAAVKEILLLFGRASGLQVNYNKSAAALINDEDTDTAIVTAGLGCPIVNWATDGRPK</sequence>
<accession>A0AAD8W376</accession>
<dbReference type="EMBL" id="JAUUTY010000005">
    <property type="protein sequence ID" value="KAK1632044.1"/>
    <property type="molecule type" value="Genomic_DNA"/>
</dbReference>
<dbReference type="Proteomes" id="UP001231189">
    <property type="component" value="Unassembled WGS sequence"/>
</dbReference>
<name>A0AAD8W376_LOLMU</name>
<protein>
    <recommendedName>
        <fullName evidence="1">Reverse transcriptase domain-containing protein</fullName>
    </recommendedName>
</protein>
<proteinExistence type="predicted"/>
<comment type="caution">
    <text evidence="2">The sequence shown here is derived from an EMBL/GenBank/DDBJ whole genome shotgun (WGS) entry which is preliminary data.</text>
</comment>